<dbReference type="AlphaFoldDB" id="A0A2A4Z935"/>
<reference evidence="11" key="2">
    <citation type="journal article" date="2018" name="ISME J.">
        <title>A dynamic microbial community with high functional redundancy inhabits the cold, oxic subseafloor aquifer.</title>
        <authorList>
            <person name="Tully B.J."/>
            <person name="Wheat C.G."/>
            <person name="Glazer B.T."/>
            <person name="Huber J.A."/>
        </authorList>
    </citation>
    <scope>NUCLEOTIDE SEQUENCE</scope>
    <source>
        <strain evidence="11">NORP83</strain>
    </source>
</reference>
<protein>
    <recommendedName>
        <fullName evidence="9">Lipoprotein signal peptidase</fullName>
        <ecNumber evidence="9">3.4.23.36</ecNumber>
    </recommendedName>
    <alternativeName>
        <fullName evidence="9">Prolipoprotein signal peptidase</fullName>
    </alternativeName>
    <alternativeName>
        <fullName evidence="9">Signal peptidase II</fullName>
        <shortName evidence="9">SPase II</shortName>
    </alternativeName>
</protein>
<evidence type="ECO:0000256" key="10">
    <source>
        <dbReference type="RuleBase" id="RU004181"/>
    </source>
</evidence>
<keyword evidence="7 9" id="KW-1133">Transmembrane helix</keyword>
<accession>A0A2A4Z935</accession>
<evidence type="ECO:0000256" key="9">
    <source>
        <dbReference type="HAMAP-Rule" id="MF_00161"/>
    </source>
</evidence>
<keyword evidence="8 9" id="KW-0472">Membrane</keyword>
<dbReference type="InterPro" id="IPR001872">
    <property type="entry name" value="Peptidase_A8"/>
</dbReference>
<comment type="catalytic activity">
    <reaction evidence="9">
        <text>Release of signal peptides from bacterial membrane prolipoproteins. Hydrolyzes -Xaa-Yaa-Zaa-|-(S,diacylglyceryl)Cys-, in which Xaa is hydrophobic (preferably Leu), and Yaa (Ala or Ser) and Zaa (Gly or Ala) have small, neutral side chains.</text>
        <dbReference type="EC" id="3.4.23.36"/>
    </reaction>
</comment>
<keyword evidence="5 9" id="KW-0064">Aspartyl protease</keyword>
<keyword evidence="2 9" id="KW-1003">Cell membrane</keyword>
<dbReference type="NCBIfam" id="TIGR00077">
    <property type="entry name" value="lspA"/>
    <property type="match status" value="1"/>
</dbReference>
<name>A0A2A4Z935_9PROT</name>
<evidence type="ECO:0000256" key="5">
    <source>
        <dbReference type="ARBA" id="ARBA00022750"/>
    </source>
</evidence>
<feature type="transmembrane region" description="Helical" evidence="9">
    <location>
        <begin position="77"/>
        <end position="98"/>
    </location>
</feature>
<dbReference type="HAMAP" id="MF_00161">
    <property type="entry name" value="LspA"/>
    <property type="match status" value="1"/>
</dbReference>
<dbReference type="GO" id="GO:0005886">
    <property type="term" value="C:plasma membrane"/>
    <property type="evidence" value="ECO:0007669"/>
    <property type="project" value="UniProtKB-SubCell"/>
</dbReference>
<gene>
    <name evidence="9 11" type="primary">lspA</name>
    <name evidence="11" type="ORF">COB13_02625</name>
</gene>
<evidence type="ECO:0000256" key="3">
    <source>
        <dbReference type="ARBA" id="ARBA00022670"/>
    </source>
</evidence>
<dbReference type="PANTHER" id="PTHR33695:SF1">
    <property type="entry name" value="LIPOPROTEIN SIGNAL PEPTIDASE"/>
    <property type="match status" value="1"/>
</dbReference>
<evidence type="ECO:0000256" key="6">
    <source>
        <dbReference type="ARBA" id="ARBA00022801"/>
    </source>
</evidence>
<reference key="1">
    <citation type="submission" date="2017-08" db="EMBL/GenBank/DDBJ databases">
        <title>A dynamic microbial community with high functional redundancy inhabits the cold, oxic subseafloor aquifer.</title>
        <authorList>
            <person name="Tully B.J."/>
            <person name="Wheat C.G."/>
            <person name="Glazer B.T."/>
            <person name="Huber J.A."/>
        </authorList>
    </citation>
    <scope>NUCLEOTIDE SEQUENCE [LARGE SCALE GENOMIC DNA]</scope>
</reference>
<organism evidence="11">
    <name type="scientific">OCS116 cluster bacterium</name>
    <dbReference type="NCBI Taxonomy" id="2030921"/>
    <lineage>
        <taxon>Bacteria</taxon>
        <taxon>Pseudomonadati</taxon>
        <taxon>Pseudomonadota</taxon>
        <taxon>Alphaproteobacteria</taxon>
        <taxon>OCS116 cluster</taxon>
    </lineage>
</organism>
<evidence type="ECO:0000256" key="2">
    <source>
        <dbReference type="ARBA" id="ARBA00022475"/>
    </source>
</evidence>
<evidence type="ECO:0000313" key="11">
    <source>
        <dbReference type="EMBL" id="PCJ03533.1"/>
    </source>
</evidence>
<dbReference type="PRINTS" id="PR00781">
    <property type="entry name" value="LIPOSIGPTASE"/>
</dbReference>
<comment type="function">
    <text evidence="9">This protein specifically catalyzes the removal of signal peptides from prolipoproteins.</text>
</comment>
<keyword evidence="4 9" id="KW-0812">Transmembrane</keyword>
<feature type="active site" evidence="9">
    <location>
        <position position="149"/>
    </location>
</feature>
<dbReference type="UniPathway" id="UPA00665"/>
<keyword evidence="6 9" id="KW-0378">Hydrolase</keyword>
<dbReference type="GO" id="GO:0006508">
    <property type="term" value="P:proteolysis"/>
    <property type="evidence" value="ECO:0007669"/>
    <property type="project" value="UniProtKB-KW"/>
</dbReference>
<dbReference type="EC" id="3.4.23.36" evidence="9"/>
<feature type="active site" evidence="9">
    <location>
        <position position="131"/>
    </location>
</feature>
<dbReference type="EMBL" id="NVUS01000002">
    <property type="protein sequence ID" value="PCJ03533.1"/>
    <property type="molecule type" value="Genomic_DNA"/>
</dbReference>
<evidence type="ECO:0000256" key="1">
    <source>
        <dbReference type="ARBA" id="ARBA00006139"/>
    </source>
</evidence>
<keyword evidence="3 9" id="KW-0645">Protease</keyword>
<feature type="transmembrane region" description="Helical" evidence="9">
    <location>
        <begin position="12"/>
        <end position="31"/>
    </location>
</feature>
<dbReference type="PANTHER" id="PTHR33695">
    <property type="entry name" value="LIPOPROTEIN SIGNAL PEPTIDASE"/>
    <property type="match status" value="1"/>
</dbReference>
<comment type="similarity">
    <text evidence="1 9 10">Belongs to the peptidase A8 family.</text>
</comment>
<comment type="pathway">
    <text evidence="9">Protein modification; lipoprotein biosynthesis (signal peptide cleavage).</text>
</comment>
<feature type="transmembrane region" description="Helical" evidence="9">
    <location>
        <begin position="105"/>
        <end position="121"/>
    </location>
</feature>
<dbReference type="GO" id="GO:0004190">
    <property type="term" value="F:aspartic-type endopeptidase activity"/>
    <property type="evidence" value="ECO:0007669"/>
    <property type="project" value="UniProtKB-UniRule"/>
</dbReference>
<evidence type="ECO:0000256" key="4">
    <source>
        <dbReference type="ARBA" id="ARBA00022692"/>
    </source>
</evidence>
<comment type="subcellular location">
    <subcellularLocation>
        <location evidence="9">Cell membrane</location>
        <topology evidence="9">Multi-pass membrane protein</topology>
    </subcellularLocation>
</comment>
<evidence type="ECO:0000256" key="7">
    <source>
        <dbReference type="ARBA" id="ARBA00022989"/>
    </source>
</evidence>
<proteinExistence type="inferred from homology"/>
<feature type="transmembrane region" description="Helical" evidence="9">
    <location>
        <begin position="141"/>
        <end position="166"/>
    </location>
</feature>
<dbReference type="Pfam" id="PF01252">
    <property type="entry name" value="Peptidase_A8"/>
    <property type="match status" value="1"/>
</dbReference>
<evidence type="ECO:0000256" key="8">
    <source>
        <dbReference type="ARBA" id="ARBA00023136"/>
    </source>
</evidence>
<comment type="caution">
    <text evidence="11">The sequence shown here is derived from an EMBL/GenBank/DDBJ whole genome shotgun (WGS) entry which is preliminary data.</text>
</comment>
<sequence length="174" mass="19937">MNMSDENLETGLVFKQRLLWLILIAGFWFVADQYHKYYMLEIYDIANKGVVEWLPFMNLVLVWNKGISYGLFQQSGYGSIILASVTALVMIGIIIMTLRTKEKMSVIYLSFFVGTALGNGYDRVFREGVVDVFQPKFGDYTWYVFNIADVAMTLGVVLLLIDVFFLSNSDTKED</sequence>